<accession>A0ABW9R168</accession>
<dbReference type="InterPro" id="IPR036649">
    <property type="entry name" value="Pyrophosphatase_sf"/>
</dbReference>
<dbReference type="Pfam" id="PF00719">
    <property type="entry name" value="Pyrophosphatase"/>
    <property type="match status" value="1"/>
</dbReference>
<comment type="cofactor">
    <cofactor evidence="1">
        <name>Mg(2+)</name>
        <dbReference type="ChEBI" id="CHEBI:18420"/>
    </cofactor>
</comment>
<evidence type="ECO:0000313" key="6">
    <source>
        <dbReference type="EMBL" id="MST35202.1"/>
    </source>
</evidence>
<dbReference type="CDD" id="cd00412">
    <property type="entry name" value="pyrophosphatase"/>
    <property type="match status" value="1"/>
</dbReference>
<keyword evidence="3" id="KW-0479">Metal-binding</keyword>
<dbReference type="PROSITE" id="PS00387">
    <property type="entry name" value="PPASE"/>
    <property type="match status" value="1"/>
</dbReference>
<evidence type="ECO:0000256" key="2">
    <source>
        <dbReference type="ARBA" id="ARBA00012146"/>
    </source>
</evidence>
<reference evidence="6 7" key="1">
    <citation type="submission" date="2019-11" db="EMBL/GenBank/DDBJ databases">
        <title>Acidiferrimicrobium australis gen. nov., sp. nov., an acidophilic and obligately heterotrophic, member of the Actinobacteria that catalyses dissimilatory oxido- reduction of iron isolated from metal-rich acidic water in Chile.</title>
        <authorList>
            <person name="Gonzalez D."/>
            <person name="Huber K."/>
            <person name="Hedrich S."/>
            <person name="Rojas-Villalobos C."/>
            <person name="Quatrini R."/>
            <person name="Dinamarca M.A."/>
            <person name="Schwarz A."/>
            <person name="Canales C."/>
            <person name="Nancucheo I."/>
        </authorList>
    </citation>
    <scope>NUCLEOTIDE SEQUENCE [LARGE SCALE GENOMIC DNA]</scope>
    <source>
        <strain evidence="6 7">USS-CCA1</strain>
    </source>
</reference>
<comment type="caution">
    <text evidence="6">The sequence shown here is derived from an EMBL/GenBank/DDBJ whole genome shotgun (WGS) entry which is preliminary data.</text>
</comment>
<evidence type="ECO:0000256" key="1">
    <source>
        <dbReference type="ARBA" id="ARBA00001946"/>
    </source>
</evidence>
<proteinExistence type="predicted"/>
<dbReference type="Proteomes" id="UP000437736">
    <property type="component" value="Unassembled WGS sequence"/>
</dbReference>
<evidence type="ECO:0000256" key="4">
    <source>
        <dbReference type="ARBA" id="ARBA00022801"/>
    </source>
</evidence>
<keyword evidence="7" id="KW-1185">Reference proteome</keyword>
<evidence type="ECO:0000256" key="5">
    <source>
        <dbReference type="ARBA" id="ARBA00022842"/>
    </source>
</evidence>
<evidence type="ECO:0000256" key="3">
    <source>
        <dbReference type="ARBA" id="ARBA00022723"/>
    </source>
</evidence>
<dbReference type="Gene3D" id="3.90.80.10">
    <property type="entry name" value="Inorganic pyrophosphatase"/>
    <property type="match status" value="1"/>
</dbReference>
<gene>
    <name evidence="6" type="ORF">GHK86_21020</name>
</gene>
<name>A0ABW9R168_9ACTN</name>
<keyword evidence="4" id="KW-0378">Hydrolase</keyword>
<evidence type="ECO:0000313" key="7">
    <source>
        <dbReference type="Proteomes" id="UP000437736"/>
    </source>
</evidence>
<protein>
    <recommendedName>
        <fullName evidence="2">inorganic diphosphatase</fullName>
        <ecNumber evidence="2">3.6.1.1</ecNumber>
    </recommendedName>
</protein>
<organism evidence="6 7">
    <name type="scientific">Acidiferrimicrobium australe</name>
    <dbReference type="NCBI Taxonomy" id="2664430"/>
    <lineage>
        <taxon>Bacteria</taxon>
        <taxon>Bacillati</taxon>
        <taxon>Actinomycetota</taxon>
        <taxon>Acidimicrobiia</taxon>
        <taxon>Acidimicrobiales</taxon>
        <taxon>Acidimicrobiaceae</taxon>
        <taxon>Acidiferrimicrobium</taxon>
    </lineage>
</organism>
<dbReference type="SUPFAM" id="SSF50324">
    <property type="entry name" value="Inorganic pyrophosphatase"/>
    <property type="match status" value="1"/>
</dbReference>
<feature type="non-terminal residue" evidence="6">
    <location>
        <position position="140"/>
    </location>
</feature>
<dbReference type="InterPro" id="IPR008162">
    <property type="entry name" value="Pyrophosphatase"/>
</dbReference>
<dbReference type="PANTHER" id="PTHR10286">
    <property type="entry name" value="INORGANIC PYROPHOSPHATASE"/>
    <property type="match status" value="1"/>
</dbReference>
<sequence>MDIEVVIEIPKGTRNKYEADENGVLWLDRMLFTATSYPEDYGYVPGTLAADGDPLDAMVLLDEPTFPGCHVLARPIGMFLMRDEEGVDAKILCVAAHDPRRAAVTELEHIPSHELDEIAHFFTIYKALEPGKKSEISGWR</sequence>
<dbReference type="EC" id="3.6.1.1" evidence="2"/>
<dbReference type="EMBL" id="WJHE01001516">
    <property type="protein sequence ID" value="MST35202.1"/>
    <property type="molecule type" value="Genomic_DNA"/>
</dbReference>
<keyword evidence="5" id="KW-0460">Magnesium</keyword>